<dbReference type="InterPro" id="IPR001387">
    <property type="entry name" value="Cro/C1-type_HTH"/>
</dbReference>
<name>A0ABT6WTL8_9ACTN</name>
<evidence type="ECO:0000313" key="3">
    <source>
        <dbReference type="Proteomes" id="UP001241758"/>
    </source>
</evidence>
<keyword evidence="3" id="KW-1185">Reference proteome</keyword>
<dbReference type="SUPFAM" id="SSF47413">
    <property type="entry name" value="lambda repressor-like DNA-binding domains"/>
    <property type="match status" value="1"/>
</dbReference>
<proteinExistence type="predicted"/>
<organism evidence="2 3">
    <name type="scientific">Actinoplanes sandaracinus</name>
    <dbReference type="NCBI Taxonomy" id="3045177"/>
    <lineage>
        <taxon>Bacteria</taxon>
        <taxon>Bacillati</taxon>
        <taxon>Actinomycetota</taxon>
        <taxon>Actinomycetes</taxon>
        <taxon>Micromonosporales</taxon>
        <taxon>Micromonosporaceae</taxon>
        <taxon>Actinoplanes</taxon>
    </lineage>
</organism>
<dbReference type="SMART" id="SM00530">
    <property type="entry name" value="HTH_XRE"/>
    <property type="match status" value="1"/>
</dbReference>
<dbReference type="Proteomes" id="UP001241758">
    <property type="component" value="Unassembled WGS sequence"/>
</dbReference>
<protein>
    <submittedName>
        <fullName evidence="2">Helix-turn-helix transcriptional regulator</fullName>
    </submittedName>
</protein>
<dbReference type="Gene3D" id="1.10.260.40">
    <property type="entry name" value="lambda repressor-like DNA-binding domains"/>
    <property type="match status" value="1"/>
</dbReference>
<sequence>MSLSLVEGRNPAEVVMAARRDRLIKRRAELGYSQEALAVRIGSDRTTIGRLERGETDPYPHTRSKLCAALLVTPGELDRLLVTDPESPRTAVKATHAISGDVMSDPQPTAALDMYRRELLRLSLAASAGREAGAHDQWRDNRLPTTHWVAAVQATTYASLGDLDRCENALDTAGEVAGISRESIPGGWLRFDDSRLTEERGTCVADLNDRVLHVIAAT</sequence>
<gene>
    <name evidence="2" type="ORF">QLQ12_31200</name>
</gene>
<dbReference type="CDD" id="cd00093">
    <property type="entry name" value="HTH_XRE"/>
    <property type="match status" value="1"/>
</dbReference>
<evidence type="ECO:0000259" key="1">
    <source>
        <dbReference type="PROSITE" id="PS50943"/>
    </source>
</evidence>
<evidence type="ECO:0000313" key="2">
    <source>
        <dbReference type="EMBL" id="MDI6103091.1"/>
    </source>
</evidence>
<dbReference type="EMBL" id="JASCTH010000023">
    <property type="protein sequence ID" value="MDI6103091.1"/>
    <property type="molecule type" value="Genomic_DNA"/>
</dbReference>
<reference evidence="2 3" key="1">
    <citation type="submission" date="2023-05" db="EMBL/GenBank/DDBJ databases">
        <title>Actinoplanes sp. NEAU-A12 genome sequencing.</title>
        <authorList>
            <person name="Wang Z.-S."/>
        </authorList>
    </citation>
    <scope>NUCLEOTIDE SEQUENCE [LARGE SCALE GENOMIC DNA]</scope>
    <source>
        <strain evidence="2 3">NEAU-A12</strain>
    </source>
</reference>
<dbReference type="Pfam" id="PF01381">
    <property type="entry name" value="HTH_3"/>
    <property type="match status" value="1"/>
</dbReference>
<feature type="domain" description="HTH cro/C1-type" evidence="1">
    <location>
        <begin position="23"/>
        <end position="77"/>
    </location>
</feature>
<comment type="caution">
    <text evidence="2">The sequence shown here is derived from an EMBL/GenBank/DDBJ whole genome shotgun (WGS) entry which is preliminary data.</text>
</comment>
<accession>A0ABT6WTL8</accession>
<dbReference type="PROSITE" id="PS50943">
    <property type="entry name" value="HTH_CROC1"/>
    <property type="match status" value="1"/>
</dbReference>
<dbReference type="InterPro" id="IPR010982">
    <property type="entry name" value="Lambda_DNA-bd_dom_sf"/>
</dbReference>